<evidence type="ECO:0000313" key="2">
    <source>
        <dbReference type="Proteomes" id="UP000244090"/>
    </source>
</evidence>
<organism evidence="1 2">
    <name type="scientific">Kordia periserrulae</name>
    <dbReference type="NCBI Taxonomy" id="701523"/>
    <lineage>
        <taxon>Bacteria</taxon>
        <taxon>Pseudomonadati</taxon>
        <taxon>Bacteroidota</taxon>
        <taxon>Flavobacteriia</taxon>
        <taxon>Flavobacteriales</taxon>
        <taxon>Flavobacteriaceae</taxon>
        <taxon>Kordia</taxon>
    </lineage>
</organism>
<gene>
    <name evidence="1" type="ORF">C8N46_104338</name>
</gene>
<protein>
    <submittedName>
        <fullName evidence="1">Uncharacterized protein</fullName>
    </submittedName>
</protein>
<sequence>MSSEKFQRVIQYSKYNIQHQTKNKPTNRQKNYICTTKIES</sequence>
<dbReference type="AlphaFoldDB" id="A0A2T6C048"/>
<proteinExistence type="predicted"/>
<accession>A0A2T6C048</accession>
<name>A0A2T6C048_9FLAO</name>
<dbReference type="Proteomes" id="UP000244090">
    <property type="component" value="Unassembled WGS sequence"/>
</dbReference>
<evidence type="ECO:0000313" key="1">
    <source>
        <dbReference type="EMBL" id="PTX61694.1"/>
    </source>
</evidence>
<reference evidence="1 2" key="1">
    <citation type="submission" date="2018-04" db="EMBL/GenBank/DDBJ databases">
        <title>Genomic Encyclopedia of Archaeal and Bacterial Type Strains, Phase II (KMG-II): from individual species to whole genera.</title>
        <authorList>
            <person name="Goeker M."/>
        </authorList>
    </citation>
    <scope>NUCLEOTIDE SEQUENCE [LARGE SCALE GENOMIC DNA]</scope>
    <source>
        <strain evidence="1 2">DSM 25731</strain>
    </source>
</reference>
<dbReference type="EMBL" id="QBKT01000004">
    <property type="protein sequence ID" value="PTX61694.1"/>
    <property type="molecule type" value="Genomic_DNA"/>
</dbReference>
<comment type="caution">
    <text evidence="1">The sequence shown here is derived from an EMBL/GenBank/DDBJ whole genome shotgun (WGS) entry which is preliminary data.</text>
</comment>
<keyword evidence="2" id="KW-1185">Reference proteome</keyword>